<reference evidence="7" key="1">
    <citation type="journal article" date="2023" name="Access Microbiol">
        <title>De-novo genome assembly for Akanthomyces muscarius, a biocontrol agent of insect agricultural pests.</title>
        <authorList>
            <person name="Erdos Z."/>
            <person name="Studholme D.J."/>
            <person name="Raymond B."/>
            <person name="Sharma M."/>
        </authorList>
    </citation>
    <scope>NUCLEOTIDE SEQUENCE</scope>
    <source>
        <strain evidence="7">Ve6</strain>
    </source>
</reference>
<evidence type="ECO:0000313" key="8">
    <source>
        <dbReference type="Proteomes" id="UP001144673"/>
    </source>
</evidence>
<keyword evidence="5" id="KW-0697">Rotamase</keyword>
<evidence type="ECO:0000256" key="2">
    <source>
        <dbReference type="ARBA" id="ARBA00022679"/>
    </source>
</evidence>
<sequence>MSRAIQLKEEGNRHFQKGDYLGAESFYSQAIIEDPKNPALYTNRAMARLKLALWDSVLTDCQSVLALPSTAPATVLKAHYYLCQAQLALRDAEAALASGLAAHALCAASNDKSLPAVTAAVLQAKKARWEQREKRRVREEQDLERTMLRLLEAERAADVAAAADDESERQIVDEDARAKEDRLRTVFERSRLLGGDGTREVPDWAIDDISFGFMVDPVVTKTGKSYERASIMEHLRRYPCDPLTREPLAAADLRPNMALRQACEEFLKDNGWAADW</sequence>
<dbReference type="GO" id="GO:0045862">
    <property type="term" value="P:positive regulation of proteolysis"/>
    <property type="evidence" value="ECO:0007669"/>
    <property type="project" value="TreeGrafter"/>
</dbReference>
<dbReference type="InterPro" id="IPR003613">
    <property type="entry name" value="Ubox_domain"/>
</dbReference>
<dbReference type="GeneID" id="80896835"/>
<keyword evidence="2" id="KW-0808">Transferase</keyword>
<dbReference type="GO" id="GO:0000209">
    <property type="term" value="P:protein polyubiquitination"/>
    <property type="evidence" value="ECO:0007669"/>
    <property type="project" value="TreeGrafter"/>
</dbReference>
<dbReference type="AlphaFoldDB" id="A0A9W8UMH0"/>
<dbReference type="EMBL" id="JAJHUN010000008">
    <property type="protein sequence ID" value="KAJ4153176.1"/>
    <property type="molecule type" value="Genomic_DNA"/>
</dbReference>
<dbReference type="GO" id="GO:0061630">
    <property type="term" value="F:ubiquitin protein ligase activity"/>
    <property type="evidence" value="ECO:0007669"/>
    <property type="project" value="UniProtKB-EC"/>
</dbReference>
<gene>
    <name evidence="7" type="ORF">LMH87_009676</name>
</gene>
<accession>A0A9W8UMH0</accession>
<feature type="domain" description="U-box" evidence="6">
    <location>
        <begin position="200"/>
        <end position="273"/>
    </location>
</feature>
<dbReference type="InterPro" id="IPR011990">
    <property type="entry name" value="TPR-like_helical_dom_sf"/>
</dbReference>
<name>A0A9W8UMH0_AKAMU</name>
<comment type="caution">
    <text evidence="7">The sequence shown here is derived from an EMBL/GenBank/DDBJ whole genome shotgun (WGS) entry which is preliminary data.</text>
</comment>
<dbReference type="PANTHER" id="PTHR46803">
    <property type="entry name" value="E3 UBIQUITIN-PROTEIN LIGASE CHIP"/>
    <property type="match status" value="1"/>
</dbReference>
<dbReference type="Proteomes" id="UP001144673">
    <property type="component" value="Chromosome 5"/>
</dbReference>
<dbReference type="GO" id="GO:0071218">
    <property type="term" value="P:cellular response to misfolded protein"/>
    <property type="evidence" value="ECO:0007669"/>
    <property type="project" value="TreeGrafter"/>
</dbReference>
<evidence type="ECO:0000256" key="1">
    <source>
        <dbReference type="ARBA" id="ARBA00000900"/>
    </source>
</evidence>
<dbReference type="SUPFAM" id="SSF57850">
    <property type="entry name" value="RING/U-box"/>
    <property type="match status" value="1"/>
</dbReference>
<dbReference type="RefSeq" id="XP_056053834.1">
    <property type="nucleotide sequence ID" value="XM_056196715.1"/>
</dbReference>
<protein>
    <recommendedName>
        <fullName evidence="6">U-box domain-containing protein</fullName>
    </recommendedName>
</protein>
<dbReference type="InterPro" id="IPR013083">
    <property type="entry name" value="Znf_RING/FYVE/PHD"/>
</dbReference>
<evidence type="ECO:0000256" key="5">
    <source>
        <dbReference type="ARBA" id="ARBA00023110"/>
    </source>
</evidence>
<dbReference type="Gene3D" id="1.25.40.10">
    <property type="entry name" value="Tetratricopeptide repeat domain"/>
    <property type="match status" value="1"/>
</dbReference>
<keyword evidence="8" id="KW-1185">Reference proteome</keyword>
<keyword evidence="3" id="KW-0677">Repeat</keyword>
<proteinExistence type="predicted"/>
<evidence type="ECO:0000256" key="4">
    <source>
        <dbReference type="ARBA" id="ARBA00022786"/>
    </source>
</evidence>
<dbReference type="GO" id="GO:0043161">
    <property type="term" value="P:proteasome-mediated ubiquitin-dependent protein catabolic process"/>
    <property type="evidence" value="ECO:0007669"/>
    <property type="project" value="TreeGrafter"/>
</dbReference>
<dbReference type="PANTHER" id="PTHR46803:SF2">
    <property type="entry name" value="E3 UBIQUITIN-PROTEIN LIGASE CHIP"/>
    <property type="match status" value="1"/>
</dbReference>
<dbReference type="GO" id="GO:0005737">
    <property type="term" value="C:cytoplasm"/>
    <property type="evidence" value="ECO:0007669"/>
    <property type="project" value="TreeGrafter"/>
</dbReference>
<evidence type="ECO:0000256" key="3">
    <source>
        <dbReference type="ARBA" id="ARBA00022737"/>
    </source>
</evidence>
<dbReference type="GO" id="GO:0003755">
    <property type="term" value="F:peptidyl-prolyl cis-trans isomerase activity"/>
    <property type="evidence" value="ECO:0007669"/>
    <property type="project" value="UniProtKB-KW"/>
</dbReference>
<dbReference type="KEGG" id="amus:LMH87_009676"/>
<keyword evidence="5" id="KW-0413">Isomerase</keyword>
<organism evidence="7 8">
    <name type="scientific">Akanthomyces muscarius</name>
    <name type="common">Entomopathogenic fungus</name>
    <name type="synonym">Lecanicillium muscarium</name>
    <dbReference type="NCBI Taxonomy" id="2231603"/>
    <lineage>
        <taxon>Eukaryota</taxon>
        <taxon>Fungi</taxon>
        <taxon>Dikarya</taxon>
        <taxon>Ascomycota</taxon>
        <taxon>Pezizomycotina</taxon>
        <taxon>Sordariomycetes</taxon>
        <taxon>Hypocreomycetidae</taxon>
        <taxon>Hypocreales</taxon>
        <taxon>Cordycipitaceae</taxon>
        <taxon>Akanthomyces</taxon>
    </lineage>
</organism>
<dbReference type="SUPFAM" id="SSF48452">
    <property type="entry name" value="TPR-like"/>
    <property type="match status" value="1"/>
</dbReference>
<comment type="catalytic activity">
    <reaction evidence="1">
        <text>S-ubiquitinyl-[E2 ubiquitin-conjugating enzyme]-L-cysteine + [acceptor protein]-L-lysine = [E2 ubiquitin-conjugating enzyme]-L-cysteine + N(6)-ubiquitinyl-[acceptor protein]-L-lysine.</text>
        <dbReference type="EC" id="2.3.2.27"/>
    </reaction>
</comment>
<evidence type="ECO:0000313" key="7">
    <source>
        <dbReference type="EMBL" id="KAJ4153176.1"/>
    </source>
</evidence>
<dbReference type="PROSITE" id="PS51698">
    <property type="entry name" value="U_BOX"/>
    <property type="match status" value="1"/>
</dbReference>
<dbReference type="SMART" id="SM00504">
    <property type="entry name" value="Ubox"/>
    <property type="match status" value="1"/>
</dbReference>
<keyword evidence="4" id="KW-0833">Ubl conjugation pathway</keyword>
<dbReference type="GO" id="GO:0006515">
    <property type="term" value="P:protein quality control for misfolded or incompletely synthesized proteins"/>
    <property type="evidence" value="ECO:0007669"/>
    <property type="project" value="TreeGrafter"/>
</dbReference>
<dbReference type="Gene3D" id="3.30.40.10">
    <property type="entry name" value="Zinc/RING finger domain, C3HC4 (zinc finger)"/>
    <property type="match status" value="1"/>
</dbReference>
<evidence type="ECO:0000259" key="6">
    <source>
        <dbReference type="PROSITE" id="PS51698"/>
    </source>
</evidence>
<dbReference type="GO" id="GO:0051087">
    <property type="term" value="F:protein-folding chaperone binding"/>
    <property type="evidence" value="ECO:0007669"/>
    <property type="project" value="TreeGrafter"/>
</dbReference>
<dbReference type="Pfam" id="PF04564">
    <property type="entry name" value="U-box"/>
    <property type="match status" value="1"/>
</dbReference>